<reference evidence="1 2" key="1">
    <citation type="journal article" date="2019" name="Nat. Ecol. Evol.">
        <title>Megaphylogeny resolves global patterns of mushroom evolution.</title>
        <authorList>
            <person name="Varga T."/>
            <person name="Krizsan K."/>
            <person name="Foldi C."/>
            <person name="Dima B."/>
            <person name="Sanchez-Garcia M."/>
            <person name="Sanchez-Ramirez S."/>
            <person name="Szollosi G.J."/>
            <person name="Szarkandi J.G."/>
            <person name="Papp V."/>
            <person name="Albert L."/>
            <person name="Andreopoulos W."/>
            <person name="Angelini C."/>
            <person name="Antonin V."/>
            <person name="Barry K.W."/>
            <person name="Bougher N.L."/>
            <person name="Buchanan P."/>
            <person name="Buyck B."/>
            <person name="Bense V."/>
            <person name="Catcheside P."/>
            <person name="Chovatia M."/>
            <person name="Cooper J."/>
            <person name="Damon W."/>
            <person name="Desjardin D."/>
            <person name="Finy P."/>
            <person name="Geml J."/>
            <person name="Haridas S."/>
            <person name="Hughes K."/>
            <person name="Justo A."/>
            <person name="Karasinski D."/>
            <person name="Kautmanova I."/>
            <person name="Kiss B."/>
            <person name="Kocsube S."/>
            <person name="Kotiranta H."/>
            <person name="LaButti K.M."/>
            <person name="Lechner B.E."/>
            <person name="Liimatainen K."/>
            <person name="Lipzen A."/>
            <person name="Lukacs Z."/>
            <person name="Mihaltcheva S."/>
            <person name="Morgado L.N."/>
            <person name="Niskanen T."/>
            <person name="Noordeloos M.E."/>
            <person name="Ohm R.A."/>
            <person name="Ortiz-Santana B."/>
            <person name="Ovrebo C."/>
            <person name="Racz N."/>
            <person name="Riley R."/>
            <person name="Savchenko A."/>
            <person name="Shiryaev A."/>
            <person name="Soop K."/>
            <person name="Spirin V."/>
            <person name="Szebenyi C."/>
            <person name="Tomsovsky M."/>
            <person name="Tulloss R.E."/>
            <person name="Uehling J."/>
            <person name="Grigoriev I.V."/>
            <person name="Vagvolgyi C."/>
            <person name="Papp T."/>
            <person name="Martin F.M."/>
            <person name="Miettinen O."/>
            <person name="Hibbett D.S."/>
            <person name="Nagy L.G."/>
        </authorList>
    </citation>
    <scope>NUCLEOTIDE SEQUENCE [LARGE SCALE GENOMIC DNA]</scope>
    <source>
        <strain evidence="1 2">CBS 962.96</strain>
    </source>
</reference>
<name>A0A4S8MS36_DENBC</name>
<dbReference type="AlphaFoldDB" id="A0A4S8MS36"/>
<gene>
    <name evidence="1" type="ORF">K435DRAFT_789702</name>
</gene>
<evidence type="ECO:0000313" key="1">
    <source>
        <dbReference type="EMBL" id="THV05940.1"/>
    </source>
</evidence>
<keyword evidence="2" id="KW-1185">Reference proteome</keyword>
<organism evidence="1 2">
    <name type="scientific">Dendrothele bispora (strain CBS 962.96)</name>
    <dbReference type="NCBI Taxonomy" id="1314807"/>
    <lineage>
        <taxon>Eukaryota</taxon>
        <taxon>Fungi</taxon>
        <taxon>Dikarya</taxon>
        <taxon>Basidiomycota</taxon>
        <taxon>Agaricomycotina</taxon>
        <taxon>Agaricomycetes</taxon>
        <taxon>Agaricomycetidae</taxon>
        <taxon>Agaricales</taxon>
        <taxon>Agaricales incertae sedis</taxon>
        <taxon>Dendrothele</taxon>
    </lineage>
</organism>
<accession>A0A4S8MS36</accession>
<proteinExistence type="predicted"/>
<evidence type="ECO:0000313" key="2">
    <source>
        <dbReference type="Proteomes" id="UP000297245"/>
    </source>
</evidence>
<dbReference type="EMBL" id="ML179045">
    <property type="protein sequence ID" value="THV05940.1"/>
    <property type="molecule type" value="Genomic_DNA"/>
</dbReference>
<sequence>MFLLKSMGIPGHVLGIPKMPHKTWEFPCTGNSPISPCNLGIPSMLLGIPQFDTQLGGFPVYFTHNYDEVLQIPIQITRLDDVMSFTKSPGHQTPAPQAGDTCPLGKSGGIIWLLQYARCQKRHSQNHGRIGIAAVAEEKNAK</sequence>
<dbReference type="Proteomes" id="UP000297245">
    <property type="component" value="Unassembled WGS sequence"/>
</dbReference>
<protein>
    <submittedName>
        <fullName evidence="1">Uncharacterized protein</fullName>
    </submittedName>
</protein>